<evidence type="ECO:0000313" key="14">
    <source>
        <dbReference type="EMBL" id="RQM22801.1"/>
    </source>
</evidence>
<dbReference type="InterPro" id="IPR018168">
    <property type="entry name" value="Ubi_Hdrlase_CS"/>
</dbReference>
<dbReference type="Gene3D" id="3.50.50.60">
    <property type="entry name" value="FAD/NAD(P)-binding domain"/>
    <property type="match status" value="2"/>
</dbReference>
<comment type="catalytic activity">
    <reaction evidence="11">
        <text>a 2-methoxy-6-(all-trans-polyprenyl)phenol + 2 reduced [2Fe-2S]-[ferredoxin] + O2 + 2 H(+) = a 2-methoxy-6-(all-trans-polyprenyl)benzene-1,4-diol + 2 oxidized [2Fe-2S]-[ferredoxin] + H2O</text>
        <dbReference type="Rhea" id="RHEA:81183"/>
        <dbReference type="Rhea" id="RHEA-COMP:9551"/>
        <dbReference type="Rhea" id="RHEA-COMP:10000"/>
        <dbReference type="Rhea" id="RHEA-COMP:10001"/>
        <dbReference type="Rhea" id="RHEA-COMP:10858"/>
        <dbReference type="ChEBI" id="CHEBI:15377"/>
        <dbReference type="ChEBI" id="CHEBI:15378"/>
        <dbReference type="ChEBI" id="CHEBI:15379"/>
        <dbReference type="ChEBI" id="CHEBI:33737"/>
        <dbReference type="ChEBI" id="CHEBI:33738"/>
        <dbReference type="ChEBI" id="CHEBI:62731"/>
        <dbReference type="ChEBI" id="CHEBI:84166"/>
        <dbReference type="EC" id="1.14.15.46"/>
    </reaction>
</comment>
<comment type="similarity">
    <text evidence="2 11">Belongs to the UbiH/COQ6 family.</text>
</comment>
<dbReference type="InterPro" id="IPR027417">
    <property type="entry name" value="P-loop_NTPase"/>
</dbReference>
<evidence type="ECO:0000256" key="3">
    <source>
        <dbReference type="ARBA" id="ARBA00022630"/>
    </source>
</evidence>
<dbReference type="HAMAP" id="MF_03193">
    <property type="entry name" value="COQ6_monooxygenase"/>
    <property type="match status" value="1"/>
</dbReference>
<name>A0A425D0X3_APHAT</name>
<dbReference type="EC" id="1.14.15.45" evidence="11"/>
<keyword evidence="9 11" id="KW-0496">Mitochondrion</keyword>
<comment type="catalytic activity">
    <reaction evidence="11">
        <text>a 4-hydroxy-3-(all-trans-polyprenyl)benzoate + 2 reduced [2Fe-2S]-[ferredoxin] + O2 + 2 H(+) = a 3,4-dihydroxy-5-(all-trans-polyprenyl)benzoate + 2 oxidized [2Fe-2S]-[ferredoxin] + H2O</text>
        <dbReference type="Rhea" id="RHEA:81195"/>
        <dbReference type="Rhea" id="RHEA-COMP:9514"/>
        <dbReference type="Rhea" id="RHEA-COMP:10000"/>
        <dbReference type="Rhea" id="RHEA-COMP:10001"/>
        <dbReference type="Rhea" id="RHEA-COMP:10930"/>
        <dbReference type="ChEBI" id="CHEBI:15377"/>
        <dbReference type="ChEBI" id="CHEBI:15378"/>
        <dbReference type="ChEBI" id="CHEBI:15379"/>
        <dbReference type="ChEBI" id="CHEBI:33737"/>
        <dbReference type="ChEBI" id="CHEBI:33738"/>
        <dbReference type="ChEBI" id="CHEBI:64694"/>
        <dbReference type="ChEBI" id="CHEBI:78396"/>
        <dbReference type="EC" id="1.14.15.45"/>
    </reaction>
</comment>
<dbReference type="InterPro" id="IPR000689">
    <property type="entry name" value="UbQ_mOase_COQ6"/>
</dbReference>
<keyword evidence="8 11" id="KW-0503">Monooxygenase</keyword>
<dbReference type="GO" id="GO:0106364">
    <property type="term" value="F:4-hydroxy-3-all-trans-polyprenylbenzoate oxygenase activity"/>
    <property type="evidence" value="ECO:0007669"/>
    <property type="project" value="UniProtKB-EC"/>
</dbReference>
<evidence type="ECO:0000256" key="12">
    <source>
        <dbReference type="SAM" id="MobiDB-lite"/>
    </source>
</evidence>
<dbReference type="SUPFAM" id="SSF52540">
    <property type="entry name" value="P-loop containing nucleoside triphosphate hydrolases"/>
    <property type="match status" value="1"/>
</dbReference>
<dbReference type="VEuPathDB" id="FungiDB:H257_09337"/>
<feature type="region of interest" description="Disordered" evidence="12">
    <location>
        <begin position="640"/>
        <end position="777"/>
    </location>
</feature>
<feature type="region of interest" description="Disordered" evidence="12">
    <location>
        <begin position="602"/>
        <end position="625"/>
    </location>
</feature>
<dbReference type="PANTHER" id="PTHR43876">
    <property type="entry name" value="UBIQUINONE BIOSYNTHESIS MONOOXYGENASE COQ6, MITOCHONDRIAL"/>
    <property type="match status" value="1"/>
</dbReference>
<evidence type="ECO:0000256" key="8">
    <source>
        <dbReference type="ARBA" id="ARBA00023033"/>
    </source>
</evidence>
<feature type="compositionally biased region" description="Polar residues" evidence="12">
    <location>
        <begin position="710"/>
        <end position="722"/>
    </location>
</feature>
<comment type="caution">
    <text evidence="14">The sequence shown here is derived from an EMBL/GenBank/DDBJ whole genome shotgun (WGS) entry which is preliminary data.</text>
</comment>
<dbReference type="InterPro" id="IPR051205">
    <property type="entry name" value="UbiH/COQ6_monooxygenase"/>
</dbReference>
<comment type="subunit">
    <text evidence="11">Component of a multi-subunit COQ enzyme complex.</text>
</comment>
<comment type="subcellular location">
    <subcellularLocation>
        <location evidence="11">Mitochondrion inner membrane</location>
        <topology evidence="11">Peripheral membrane protein</topology>
        <orientation evidence="11">Matrix side</orientation>
    </subcellularLocation>
</comment>
<comment type="function">
    <text evidence="11">FAD-dependent monooxygenase required for two non-consecutive steps during ubiquinone biosynthesis. Required for the C5-ring hydroxylation during ubiquinone biosynthesis by catalyzing the hydroxylation of 4-hydroxy-3-(all-trans-polyprenyl)benzoic acid to 3,4-dihydroxy-5-(all-trans-polyprenyl)benzoic acid. Also acts downstream of coq4, for the C1-hydroxylation during ubiquinone biosynthesis by catalyzing the hydroxylation of 2-methoxy-6-(all-trans-polyprenyl)phenol to 2-methoxy-6-(all-trans-polyprenyl)benzene-1,4-diol. The electrons required for the hydroxylation reaction are funneled indirectly to coq6 from NADPH via a ferredoxin/ferredoxin reductase system.</text>
</comment>
<dbReference type="PRINTS" id="PR00420">
    <property type="entry name" value="RNGMNOXGNASE"/>
</dbReference>
<feature type="compositionally biased region" description="Basic residues" evidence="12">
    <location>
        <begin position="1199"/>
        <end position="1208"/>
    </location>
</feature>
<feature type="compositionally biased region" description="Polar residues" evidence="12">
    <location>
        <begin position="763"/>
        <end position="774"/>
    </location>
</feature>
<evidence type="ECO:0000313" key="15">
    <source>
        <dbReference type="Proteomes" id="UP000284702"/>
    </source>
</evidence>
<feature type="region of interest" description="Disordered" evidence="12">
    <location>
        <begin position="1185"/>
        <end position="1217"/>
    </location>
</feature>
<sequence length="1259" mass="136588">MVSRHVQRKVRSSICTSMHTRSLAFWTEEDKAERAERGRELQDVVIVGGGIVGSALACNLKSNPVFHGKKVTVIEPSPPKQLEDANASLGLPDARVYTITPASKKLFEAIGVWDKIKPEHIAPFGHMQVWDAMGDGFIRFDAAKAQVKSGSDLGYVLEHGVLQRALALRMQELAGQDDPNPLRILSPAEVHAPSSSTSSSPYLTMFHHQVRNFEGPGEVHRAGTVTLEDGTEIRSRLVVAADGGKSMIRKLSALGTWGWTYDQQAVVATVKTDQINTTAFQRFLPSGPIALLPLRDGYSSVVWSTTENHAIELKSISPQEFVAALNEALHKPSVTPSPPQVPLLGNLIQGIHLAAQTVLAAGALADPFQAPPKATEAVGRRIAFPLKLQHATRYSKYGVALIGDSAHSIHPLAGQGLNLGLADVTSLGNVLSQGVQAGVHLGDELFLKHYDNDRKKANISMALAMDGFKNLFGPAPDAVQVARNVGMSTLNAVEPIKVYMMILGVTAGDDDEEDDEEEAYVEDIDSEEDDGEFIDGVKQRKDKTMKGLAAAAVGKKARKKKGQDDKGQLRMSFFVQRDSPIQTTSSKGGGDVLNARIAGLNDASHPTVEDNMEEATNPTDADPSIISIEDDSFVHEANAVVASEDTIEPQPNTAVPDERGDDEDGSSIDVKAAASPASSHEDPSMSNQDRPEDDTVAGRQTASKRKQSAVHPSSCTTNNSNMHLAPPATVPSPLKRRRVKANAGPTTMDETQAKLRQRGGAPSASTLLPPQRRNNPVRDAQLAKDVVLGDVELVEPARRTTSRLRTLRSNDMCRMLVVADPPPVAPARRAVHAKKPATPSMFLTTEQRDAAKRQDVALLDEQRQVQAMLKFQQDLERRKALDVAFFAGREGVNPFFQPPQPLSSSSVVTIDDDDKPGDVVLLSGVVVWKKEPAPTFPAPSHVNAMPPVAWTVSTDDDAWVPPRRGGAAAPLVLSIDDDDDEVATIPRARMWTALRHDQDVYLQLQTTLDDVFWSCRGGSSSSTAAPRTCLDINTSSNHAIQLQQQPSPPPPRGGLRLLVDQYAPQTSHDVVGNRHSVKWLCEWLRAWKSFRDGKSLRRVCEQYHDLFAAKNGADNNTYLSDDDDDGNEDLLHRVFVLQGESGTGKTCSVYACARELGYQVLEMNAGQPRSGKHLLELAGEATQSNRVVQTPVHLDTKPPSKKKQKKATKNSPPPTTTSLTLVLLEDVDHLFESDKGFMAALHQIAKNARCPIVLTCTGG</sequence>
<evidence type="ECO:0000256" key="11">
    <source>
        <dbReference type="HAMAP-Rule" id="MF_03193"/>
    </source>
</evidence>
<dbReference type="Pfam" id="PF01494">
    <property type="entry name" value="FAD_binding_3"/>
    <property type="match status" value="2"/>
</dbReference>
<evidence type="ECO:0000256" key="5">
    <source>
        <dbReference type="ARBA" id="ARBA00022792"/>
    </source>
</evidence>
<keyword evidence="4 11" id="KW-0831">Ubiquinone biosynthesis</keyword>
<dbReference type="FunFam" id="3.50.50.60:FF:000021">
    <property type="entry name" value="Ubiquinone biosynthesis monooxygenase COQ6"/>
    <property type="match status" value="1"/>
</dbReference>
<dbReference type="GO" id="GO:0016712">
    <property type="term" value="F:oxidoreductase activity, acting on paired donors, with incorporation or reduction of molecular oxygen, reduced flavin or flavoprotein as one donor, and incorporation of one atom of oxygen"/>
    <property type="evidence" value="ECO:0007669"/>
    <property type="project" value="UniProtKB-UniRule"/>
</dbReference>
<evidence type="ECO:0000256" key="2">
    <source>
        <dbReference type="ARBA" id="ARBA00005349"/>
    </source>
</evidence>
<keyword evidence="10 11" id="KW-0472">Membrane</keyword>
<evidence type="ECO:0000256" key="6">
    <source>
        <dbReference type="ARBA" id="ARBA00022827"/>
    </source>
</evidence>
<gene>
    <name evidence="14" type="ORF">B5M09_006421</name>
</gene>
<accession>A0A425D0X3</accession>
<keyword evidence="3 11" id="KW-0285">Flavoprotein</keyword>
<evidence type="ECO:0000256" key="7">
    <source>
        <dbReference type="ARBA" id="ARBA00023002"/>
    </source>
</evidence>
<comment type="pathway">
    <text evidence="11">Cofactor biosynthesis; ubiquinone biosynthesis.</text>
</comment>
<dbReference type="PROSITE" id="PS01304">
    <property type="entry name" value="UBIH"/>
    <property type="match status" value="1"/>
</dbReference>
<evidence type="ECO:0000256" key="1">
    <source>
        <dbReference type="ARBA" id="ARBA00001974"/>
    </source>
</evidence>
<evidence type="ECO:0000259" key="13">
    <source>
        <dbReference type="Pfam" id="PF01494"/>
    </source>
</evidence>
<dbReference type="SUPFAM" id="SSF51905">
    <property type="entry name" value="FAD/NAD(P)-binding domain"/>
    <property type="match status" value="1"/>
</dbReference>
<reference evidence="14" key="1">
    <citation type="submission" date="2018-07" db="EMBL/GenBank/DDBJ databases">
        <title>Annotation of Aphanomyces astaci genome assembly.</title>
        <authorList>
            <person name="Studholme D.J."/>
        </authorList>
    </citation>
    <scope>NUCLEOTIDE SEQUENCE [LARGE SCALE GENOMIC DNA]</scope>
    <source>
        <strain evidence="14">Pc</strain>
    </source>
</reference>
<dbReference type="InterPro" id="IPR010971">
    <property type="entry name" value="UbiH/COQ6"/>
</dbReference>
<dbReference type="EMBL" id="MZMZ02003088">
    <property type="protein sequence ID" value="RQM22801.1"/>
    <property type="molecule type" value="Genomic_DNA"/>
</dbReference>
<dbReference type="NCBIfam" id="TIGR01988">
    <property type="entry name" value="Ubi-OHases"/>
    <property type="match status" value="1"/>
</dbReference>
<dbReference type="InterPro" id="IPR036188">
    <property type="entry name" value="FAD/NAD-bd_sf"/>
</dbReference>
<dbReference type="EC" id="1.14.15.46" evidence="11"/>
<dbReference type="PANTHER" id="PTHR43876:SF7">
    <property type="entry name" value="UBIQUINONE BIOSYNTHESIS MONOOXYGENASE COQ6, MITOCHONDRIAL"/>
    <property type="match status" value="1"/>
</dbReference>
<keyword evidence="6 11" id="KW-0274">FAD</keyword>
<dbReference type="Proteomes" id="UP000284702">
    <property type="component" value="Unassembled WGS sequence"/>
</dbReference>
<feature type="domain" description="FAD-binding" evidence="13">
    <location>
        <begin position="43"/>
        <end position="339"/>
    </location>
</feature>
<dbReference type="GO" id="GO:0120538">
    <property type="term" value="F:2-methoxy-6-polyprenolphenol 4-hydroxylase activity"/>
    <property type="evidence" value="ECO:0007669"/>
    <property type="project" value="UniProtKB-EC"/>
</dbReference>
<feature type="domain" description="FAD-binding" evidence="13">
    <location>
        <begin position="374"/>
        <end position="456"/>
    </location>
</feature>
<evidence type="ECO:0000256" key="10">
    <source>
        <dbReference type="ARBA" id="ARBA00023136"/>
    </source>
</evidence>
<keyword evidence="15" id="KW-1185">Reference proteome</keyword>
<evidence type="ECO:0000256" key="9">
    <source>
        <dbReference type="ARBA" id="ARBA00023128"/>
    </source>
</evidence>
<dbReference type="Gene3D" id="3.40.50.300">
    <property type="entry name" value="P-loop containing nucleotide triphosphate hydrolases"/>
    <property type="match status" value="1"/>
</dbReference>
<dbReference type="AlphaFoldDB" id="A0A425D0X3"/>
<dbReference type="UniPathway" id="UPA00232"/>
<comment type="cofactor">
    <cofactor evidence="1 11">
        <name>FAD</name>
        <dbReference type="ChEBI" id="CHEBI:57692"/>
    </cofactor>
</comment>
<keyword evidence="5 11" id="KW-0999">Mitochondrion inner membrane</keyword>
<proteinExistence type="inferred from homology"/>
<organism evidence="14 15">
    <name type="scientific">Aphanomyces astaci</name>
    <name type="common">Crayfish plague agent</name>
    <dbReference type="NCBI Taxonomy" id="112090"/>
    <lineage>
        <taxon>Eukaryota</taxon>
        <taxon>Sar</taxon>
        <taxon>Stramenopiles</taxon>
        <taxon>Oomycota</taxon>
        <taxon>Saprolegniomycetes</taxon>
        <taxon>Saprolegniales</taxon>
        <taxon>Verrucalvaceae</taxon>
        <taxon>Aphanomyces</taxon>
    </lineage>
</organism>
<keyword evidence="7 11" id="KW-0560">Oxidoreductase</keyword>
<protein>
    <recommendedName>
        <fullName evidence="11">Ubiquinone biosynthesis monooxygenase COQ6, mitochondrial</fullName>
        <ecNumber evidence="11">1.14.15.45</ecNumber>
    </recommendedName>
    <alternativeName>
        <fullName evidence="11">2-methoxy-6-polyprenolphenol 4-hydroxylase</fullName>
        <ecNumber evidence="11">1.14.15.46</ecNumber>
    </alternativeName>
</protein>
<dbReference type="GO" id="GO:0071949">
    <property type="term" value="F:FAD binding"/>
    <property type="evidence" value="ECO:0007669"/>
    <property type="project" value="InterPro"/>
</dbReference>
<dbReference type="GO" id="GO:0031314">
    <property type="term" value="C:extrinsic component of mitochondrial inner membrane"/>
    <property type="evidence" value="ECO:0007669"/>
    <property type="project" value="UniProtKB-UniRule"/>
</dbReference>
<dbReference type="VEuPathDB" id="FungiDB:H257_09338"/>
<evidence type="ECO:0000256" key="4">
    <source>
        <dbReference type="ARBA" id="ARBA00022688"/>
    </source>
</evidence>
<dbReference type="InterPro" id="IPR002938">
    <property type="entry name" value="FAD-bd"/>
</dbReference>